<feature type="transmembrane region" description="Helical" evidence="1">
    <location>
        <begin position="241"/>
        <end position="261"/>
    </location>
</feature>
<dbReference type="EMBL" id="CP118989">
    <property type="protein sequence ID" value="WED79041.1"/>
    <property type="molecule type" value="Genomic_DNA"/>
</dbReference>
<feature type="transmembrane region" description="Helical" evidence="1">
    <location>
        <begin position="352"/>
        <end position="371"/>
    </location>
</feature>
<sequence>MEIVVLLPLLVMLILVLRNKHMILAGLAGGLTAMLVGGIGFSQASKIVMTSIPGMTGIITPVIYSAVALVLAKLGGFEALLGLSRRVFGRKQYLIAAAIVLTQALATYAAGLGAGNTMVTGPLALAIVGAVPQLIAGMAIVTAASFMTSPSGADAAAISKIANVEIATYSDTMFPITVCLWALGMTIAAFGVWKSGSVLQDEDTTSDVTLKEQLIKVVPPVYFLIVVVAGKNLNELFDYSLFNPIFNMFSTLMLGFAVTRQPPGKLAEELVQNSSFLLTKLFAIGIFLGFINILAEIGTFTYIAEFIKSSPAFVTVPVAVFIAFCISIPAGGYSVGVSTLVMPIMVESGLSITQIGLAALAVGVGTQMSPVQINVASLSQSFKLDIQRIVKINAPYMAGVAAILCIMGFFL</sequence>
<dbReference type="RefSeq" id="WP_180911155.1">
    <property type="nucleotide sequence ID" value="NZ_CP118989.1"/>
</dbReference>
<feature type="transmembrane region" description="Helical" evidence="1">
    <location>
        <begin position="311"/>
        <end position="332"/>
    </location>
</feature>
<evidence type="ECO:0000313" key="3">
    <source>
        <dbReference type="Proteomes" id="UP001213721"/>
    </source>
</evidence>
<feature type="transmembrane region" description="Helical" evidence="1">
    <location>
        <begin position="281"/>
        <end position="304"/>
    </location>
</feature>
<feature type="transmembrane region" description="Helical" evidence="1">
    <location>
        <begin position="93"/>
        <end position="111"/>
    </location>
</feature>
<keyword evidence="1" id="KW-0472">Membrane</keyword>
<feature type="transmembrane region" description="Helical" evidence="1">
    <location>
        <begin position="123"/>
        <end position="147"/>
    </location>
</feature>
<geneLocation type="plasmid" evidence="2 3">
    <name>pK520-KPC</name>
</geneLocation>
<protein>
    <recommendedName>
        <fullName evidence="4">Citrate transporter</fullName>
    </recommendedName>
</protein>
<dbReference type="AlphaFoldDB" id="A0AAX3NZ88"/>
<evidence type="ECO:0008006" key="4">
    <source>
        <dbReference type="Google" id="ProtNLM"/>
    </source>
</evidence>
<evidence type="ECO:0000256" key="1">
    <source>
        <dbReference type="SAM" id="Phobius"/>
    </source>
</evidence>
<feature type="transmembrane region" description="Helical" evidence="1">
    <location>
        <begin position="52"/>
        <end position="72"/>
    </location>
</feature>
<dbReference type="Proteomes" id="UP001213721">
    <property type="component" value="Plasmid pK520-KPC"/>
</dbReference>
<evidence type="ECO:0000313" key="2">
    <source>
        <dbReference type="EMBL" id="WED79041.1"/>
    </source>
</evidence>
<feature type="transmembrane region" description="Helical" evidence="1">
    <location>
        <begin position="392"/>
        <end position="410"/>
    </location>
</feature>
<proteinExistence type="predicted"/>
<accession>A0AAX3NZ88</accession>
<feature type="transmembrane region" description="Helical" evidence="1">
    <location>
        <begin position="168"/>
        <end position="193"/>
    </location>
</feature>
<reference evidence="2" key="1">
    <citation type="submission" date="2023-02" db="EMBL/GenBank/DDBJ databases">
        <title>The sequence of Aeromonas allosaccharophila K520.</title>
        <authorList>
            <person name="Luo X."/>
        </authorList>
    </citation>
    <scope>NUCLEOTIDE SEQUENCE</scope>
    <source>
        <strain evidence="2">K520</strain>
        <plasmid evidence="2">pK520-KPC</plasmid>
    </source>
</reference>
<organism evidence="2 3">
    <name type="scientific">Aeromonas allosaccharophila</name>
    <dbReference type="NCBI Taxonomy" id="656"/>
    <lineage>
        <taxon>Bacteria</taxon>
        <taxon>Pseudomonadati</taxon>
        <taxon>Pseudomonadota</taxon>
        <taxon>Gammaproteobacteria</taxon>
        <taxon>Aeromonadales</taxon>
        <taxon>Aeromonadaceae</taxon>
        <taxon>Aeromonas</taxon>
    </lineage>
</organism>
<gene>
    <name evidence="2" type="ORF">PYU98_24140</name>
</gene>
<name>A0AAX3NZ88_9GAMM</name>
<keyword evidence="1" id="KW-1133">Transmembrane helix</keyword>
<keyword evidence="2" id="KW-0614">Plasmid</keyword>
<keyword evidence="1" id="KW-0812">Transmembrane</keyword>
<feature type="transmembrane region" description="Helical" evidence="1">
    <location>
        <begin position="213"/>
        <end position="229"/>
    </location>
</feature>